<organism evidence="1 2">
    <name type="scientific">Penicillium bovifimosum</name>
    <dbReference type="NCBI Taxonomy" id="126998"/>
    <lineage>
        <taxon>Eukaryota</taxon>
        <taxon>Fungi</taxon>
        <taxon>Dikarya</taxon>
        <taxon>Ascomycota</taxon>
        <taxon>Pezizomycotina</taxon>
        <taxon>Eurotiomycetes</taxon>
        <taxon>Eurotiomycetidae</taxon>
        <taxon>Eurotiales</taxon>
        <taxon>Aspergillaceae</taxon>
        <taxon>Penicillium</taxon>
    </lineage>
</organism>
<reference evidence="1" key="2">
    <citation type="journal article" date="2023" name="IMA Fungus">
        <title>Comparative genomic study of the Penicillium genus elucidates a diverse pangenome and 15 lateral gene transfer events.</title>
        <authorList>
            <person name="Petersen C."/>
            <person name="Sorensen T."/>
            <person name="Nielsen M.R."/>
            <person name="Sondergaard T.E."/>
            <person name="Sorensen J.L."/>
            <person name="Fitzpatrick D.A."/>
            <person name="Frisvad J.C."/>
            <person name="Nielsen K.L."/>
        </authorList>
    </citation>
    <scope>NUCLEOTIDE SEQUENCE</scope>
    <source>
        <strain evidence="1">IBT 22155</strain>
    </source>
</reference>
<dbReference type="EMBL" id="JAPQKL010000006">
    <property type="protein sequence ID" value="KAJ5124815.1"/>
    <property type="molecule type" value="Genomic_DNA"/>
</dbReference>
<dbReference type="GeneID" id="81408554"/>
<gene>
    <name evidence="1" type="ORF">N7515_008640</name>
</gene>
<accession>A0A9W9GPW1</accession>
<dbReference type="Proteomes" id="UP001149079">
    <property type="component" value="Unassembled WGS sequence"/>
</dbReference>
<proteinExistence type="predicted"/>
<comment type="caution">
    <text evidence="1">The sequence shown here is derived from an EMBL/GenBank/DDBJ whole genome shotgun (WGS) entry which is preliminary data.</text>
</comment>
<protein>
    <submittedName>
        <fullName evidence="1">Uncharacterized protein</fullName>
    </submittedName>
</protein>
<dbReference type="RefSeq" id="XP_056519214.1">
    <property type="nucleotide sequence ID" value="XM_056669384.1"/>
</dbReference>
<dbReference type="OrthoDB" id="76567at2759"/>
<sequence>MAESDQNISFTSLMSALPPEHIVRTFSHFKGLRLEAEQILKSLREKGDGNQFMVILNLSTRTIKKLDEEHDSSLGAINYRFQWEGTTGLIKVVPSERHDATSNNLGRAIDRKLTAMAIRWSEMVWAGTSTYKPTAGVGKQGDQAFLPPARCPNGLPSGSWPTFVIEAGVSESISRLREDARRWFIISEGLVRIVIIVSIKSSQVTFERWQLAPSNAPRPLTRAHLSPLRAQTPNIPPLTIQPITTQQPYSVQEVYVEPNTVIGAPLVIPFVAIYDRLPGPGEHDILLHAQDFLEITEKLF</sequence>
<reference evidence="1" key="1">
    <citation type="submission" date="2022-11" db="EMBL/GenBank/DDBJ databases">
        <authorList>
            <person name="Petersen C."/>
        </authorList>
    </citation>
    <scope>NUCLEOTIDE SEQUENCE</scope>
    <source>
        <strain evidence="1">IBT 22155</strain>
    </source>
</reference>
<evidence type="ECO:0000313" key="1">
    <source>
        <dbReference type="EMBL" id="KAJ5124815.1"/>
    </source>
</evidence>
<dbReference type="AlphaFoldDB" id="A0A9W9GPW1"/>
<name>A0A9W9GPW1_9EURO</name>
<evidence type="ECO:0000313" key="2">
    <source>
        <dbReference type="Proteomes" id="UP001149079"/>
    </source>
</evidence>
<keyword evidence="2" id="KW-1185">Reference proteome</keyword>